<organism evidence="1 2">
    <name type="scientific">Clunio marinus</name>
    <dbReference type="NCBI Taxonomy" id="568069"/>
    <lineage>
        <taxon>Eukaryota</taxon>
        <taxon>Metazoa</taxon>
        <taxon>Ecdysozoa</taxon>
        <taxon>Arthropoda</taxon>
        <taxon>Hexapoda</taxon>
        <taxon>Insecta</taxon>
        <taxon>Pterygota</taxon>
        <taxon>Neoptera</taxon>
        <taxon>Endopterygota</taxon>
        <taxon>Diptera</taxon>
        <taxon>Nematocera</taxon>
        <taxon>Chironomoidea</taxon>
        <taxon>Chironomidae</taxon>
        <taxon>Clunio</taxon>
    </lineage>
</organism>
<dbReference type="AlphaFoldDB" id="A0A1J1I4S7"/>
<reference evidence="1 2" key="1">
    <citation type="submission" date="2015-04" db="EMBL/GenBank/DDBJ databases">
        <authorList>
            <person name="Syromyatnikov M.Y."/>
            <person name="Popov V.N."/>
        </authorList>
    </citation>
    <scope>NUCLEOTIDE SEQUENCE [LARGE SCALE GENOMIC DNA]</scope>
</reference>
<keyword evidence="2" id="KW-1185">Reference proteome</keyword>
<dbReference type="EMBL" id="CVRI01000041">
    <property type="protein sequence ID" value="CRK95195.1"/>
    <property type="molecule type" value="Genomic_DNA"/>
</dbReference>
<accession>A0A1J1I4S7</accession>
<dbReference type="Proteomes" id="UP000183832">
    <property type="component" value="Unassembled WGS sequence"/>
</dbReference>
<evidence type="ECO:0000313" key="2">
    <source>
        <dbReference type="Proteomes" id="UP000183832"/>
    </source>
</evidence>
<gene>
    <name evidence="1" type="ORF">CLUMA_CG008871</name>
</gene>
<proteinExistence type="predicted"/>
<sequence>MWHFFKTERKKRLHNAERASERGQPLSLQATILIIFNGDFFSFECLKGFQEKPKQLYSCFCTIASSYAIAMTRRLCFCCLPVVAM</sequence>
<protein>
    <submittedName>
        <fullName evidence="1">CLUMA_CG008871, isoform A</fullName>
    </submittedName>
</protein>
<evidence type="ECO:0000313" key="1">
    <source>
        <dbReference type="EMBL" id="CRK95195.1"/>
    </source>
</evidence>
<name>A0A1J1I4S7_9DIPT</name>